<dbReference type="SMART" id="SM00028">
    <property type="entry name" value="TPR"/>
    <property type="match status" value="6"/>
</dbReference>
<gene>
    <name evidence="5" type="ORF">JFL75_16855</name>
</gene>
<dbReference type="PANTHER" id="PTHR44943">
    <property type="entry name" value="CELLULOSE SYNTHASE OPERON PROTEIN C"/>
    <property type="match status" value="1"/>
</dbReference>
<dbReference type="Pfam" id="PF04471">
    <property type="entry name" value="Mrr_cat"/>
    <property type="match status" value="1"/>
</dbReference>
<evidence type="ECO:0000259" key="4">
    <source>
        <dbReference type="Pfam" id="PF04471"/>
    </source>
</evidence>
<evidence type="ECO:0000313" key="6">
    <source>
        <dbReference type="Proteomes" id="UP000595917"/>
    </source>
</evidence>
<dbReference type="Proteomes" id="UP000595917">
    <property type="component" value="Chromosome"/>
</dbReference>
<dbReference type="InterPro" id="IPR007560">
    <property type="entry name" value="Restrct_endonuc_IV_Mrr"/>
</dbReference>
<keyword evidence="6" id="KW-1185">Reference proteome</keyword>
<feature type="repeat" description="TPR" evidence="3">
    <location>
        <begin position="135"/>
        <end position="168"/>
    </location>
</feature>
<dbReference type="InterPro" id="IPR051685">
    <property type="entry name" value="Ycf3/AcsC/BcsC/TPR_MFPF"/>
</dbReference>
<keyword evidence="1" id="KW-0677">Repeat</keyword>
<dbReference type="GO" id="GO:0003677">
    <property type="term" value="F:DNA binding"/>
    <property type="evidence" value="ECO:0007669"/>
    <property type="project" value="InterPro"/>
</dbReference>
<dbReference type="InterPro" id="IPR011990">
    <property type="entry name" value="TPR-like_helical_dom_sf"/>
</dbReference>
<dbReference type="Gene3D" id="1.25.40.10">
    <property type="entry name" value="Tetratricopeptide repeat domain"/>
    <property type="match status" value="4"/>
</dbReference>
<feature type="repeat" description="TPR" evidence="3">
    <location>
        <begin position="169"/>
        <end position="202"/>
    </location>
</feature>
<keyword evidence="2 3" id="KW-0802">TPR repeat</keyword>
<name>A0A7T8B8G8_9SPIR</name>
<feature type="domain" description="Restriction endonuclease type IV Mrr" evidence="4">
    <location>
        <begin position="360"/>
        <end position="449"/>
    </location>
</feature>
<dbReference type="PANTHER" id="PTHR44943:SF8">
    <property type="entry name" value="TPR REPEAT-CONTAINING PROTEIN MJ0263"/>
    <property type="match status" value="1"/>
</dbReference>
<dbReference type="PROSITE" id="PS50005">
    <property type="entry name" value="TPR"/>
    <property type="match status" value="3"/>
</dbReference>
<dbReference type="RefSeq" id="WP_215625890.1">
    <property type="nucleotide sequence ID" value="NZ_CP067089.2"/>
</dbReference>
<evidence type="ECO:0000256" key="2">
    <source>
        <dbReference type="ARBA" id="ARBA00022803"/>
    </source>
</evidence>
<evidence type="ECO:0000313" key="5">
    <source>
        <dbReference type="EMBL" id="QQO08584.1"/>
    </source>
</evidence>
<dbReference type="KEGG" id="bhc:JFL75_16855"/>
<evidence type="ECO:0000256" key="3">
    <source>
        <dbReference type="PROSITE-ProRule" id="PRU00339"/>
    </source>
</evidence>
<dbReference type="EMBL" id="CP067089">
    <property type="protein sequence ID" value="QQO08584.1"/>
    <property type="molecule type" value="Genomic_DNA"/>
</dbReference>
<feature type="repeat" description="TPR" evidence="3">
    <location>
        <begin position="101"/>
        <end position="134"/>
    </location>
</feature>
<dbReference type="Pfam" id="PF13432">
    <property type="entry name" value="TPR_16"/>
    <property type="match status" value="2"/>
</dbReference>
<reference evidence="5" key="1">
    <citation type="submission" date="2021-01" db="EMBL/GenBank/DDBJ databases">
        <title>Description of Breznakiella homolactica.</title>
        <authorList>
            <person name="Song Y."/>
            <person name="Brune A."/>
        </authorList>
    </citation>
    <scope>NUCLEOTIDE SEQUENCE</scope>
    <source>
        <strain evidence="5">RmG30</strain>
    </source>
</reference>
<dbReference type="GO" id="GO:0009307">
    <property type="term" value="P:DNA restriction-modification system"/>
    <property type="evidence" value="ECO:0007669"/>
    <property type="project" value="InterPro"/>
</dbReference>
<dbReference type="SUPFAM" id="SSF52980">
    <property type="entry name" value="Restriction endonuclease-like"/>
    <property type="match status" value="1"/>
</dbReference>
<dbReference type="Pfam" id="PF13181">
    <property type="entry name" value="TPR_8"/>
    <property type="match status" value="1"/>
</dbReference>
<proteinExistence type="predicted"/>
<sequence>MNIVIAIIIVLGVAVGFLIFFLIKSLAAPKRVEVLANLLKNGKVQTAIKTAKAIIAKDQRNAEAHYYLGKAYLAENKAELALMEFKAVNQIGLIGQNIPESDFRQNMAQLYVKFGQIEEALKEYVLLIKLDPRKADNYYWAGKLFMERNRSDMALNYLRKAAELSPRDGKVHYELGAMLYKDKKSSEARAELETALKFQPDNAQAHFYLGKLQKDSKDYNAALASFEKAQRDAQFKIKALVERGGIYMSMNAVDKAIPELERAVKAITDDGNQDALYARYFLAMCFEKNRELDKAIAQWDKIYAKKKNFRDVGEKLSQYQEFRADDKMKDYLTAGQAEYLELCKAIVTQSMALQVQDMKSLPNGCDIIAMENDSAKWRNVRKMPRLIRFFRMPEMVDETKIRDILEEIKKLNITRAVIITSSGFSRPAAEFADSRPVELFGKDQLQNLMQNVELKGTSPKRR</sequence>
<accession>A0A7T8B8G8</accession>
<protein>
    <submittedName>
        <fullName evidence="5">Tetratricopeptide repeat protein</fullName>
    </submittedName>
</protein>
<dbReference type="InterPro" id="IPR011335">
    <property type="entry name" value="Restrct_endonuc-II-like"/>
</dbReference>
<organism evidence="5 6">
    <name type="scientific">Breznakiella homolactica</name>
    <dbReference type="NCBI Taxonomy" id="2798577"/>
    <lineage>
        <taxon>Bacteria</taxon>
        <taxon>Pseudomonadati</taxon>
        <taxon>Spirochaetota</taxon>
        <taxon>Spirochaetia</taxon>
        <taxon>Spirochaetales</taxon>
        <taxon>Breznakiellaceae</taxon>
        <taxon>Breznakiella</taxon>
    </lineage>
</organism>
<dbReference type="Pfam" id="PF14559">
    <property type="entry name" value="TPR_19"/>
    <property type="match status" value="1"/>
</dbReference>
<dbReference type="SUPFAM" id="SSF48452">
    <property type="entry name" value="TPR-like"/>
    <property type="match status" value="1"/>
</dbReference>
<dbReference type="AlphaFoldDB" id="A0A7T8B8G8"/>
<dbReference type="GO" id="GO:0004519">
    <property type="term" value="F:endonuclease activity"/>
    <property type="evidence" value="ECO:0007669"/>
    <property type="project" value="InterPro"/>
</dbReference>
<dbReference type="InterPro" id="IPR019734">
    <property type="entry name" value="TPR_rpt"/>
</dbReference>
<evidence type="ECO:0000256" key="1">
    <source>
        <dbReference type="ARBA" id="ARBA00022737"/>
    </source>
</evidence>